<dbReference type="EMBL" id="PP955094">
    <property type="protein sequence ID" value="XCH39347.1"/>
    <property type="molecule type" value="Genomic_DNA"/>
</dbReference>
<feature type="coiled-coil region" evidence="1">
    <location>
        <begin position="419"/>
        <end position="476"/>
    </location>
</feature>
<keyword evidence="1" id="KW-0175">Coiled coil</keyword>
<feature type="region of interest" description="Disordered" evidence="2">
    <location>
        <begin position="601"/>
        <end position="624"/>
    </location>
</feature>
<feature type="compositionally biased region" description="Basic residues" evidence="2">
    <location>
        <begin position="612"/>
        <end position="624"/>
    </location>
</feature>
<name>A0AAU8GD34_9VIRU</name>
<accession>A0AAU8GD34</accession>
<evidence type="ECO:0000313" key="3">
    <source>
        <dbReference type="EMBL" id="XCH39347.1"/>
    </source>
</evidence>
<evidence type="ECO:0000256" key="2">
    <source>
        <dbReference type="SAM" id="MobiDB-lite"/>
    </source>
</evidence>
<protein>
    <submittedName>
        <fullName evidence="3">Uncharacterized protein</fullName>
    </submittedName>
</protein>
<organism evidence="3">
    <name type="scientific">Faxonius propinquus nudivirus</name>
    <dbReference type="NCBI Taxonomy" id="3139431"/>
    <lineage>
        <taxon>Viruses</taxon>
        <taxon>Viruses incertae sedis</taxon>
        <taxon>Naldaviricetes</taxon>
        <taxon>Lefavirales</taxon>
        <taxon>Nudiviridae</taxon>
    </lineage>
</organism>
<sequence>MMKIEQFEQFNQLLIKVNQQINDIFVRIDFIVSFLLELTTKVTTNSFQDIYSIFAIRSTLKKFYYECSICLSNIRQKIAQDSKYKYRNISNLQLYNKLLYWQKILTDLKNSILCNNNYEITIYAISDLFNSILLQIPTGITSKSIINQNVYYNGNDIDSIIQKTLDSRNSLYSKELVQLFNTFRDENLTSSMQMLEVLNQRLESYISEQFNALTEEIKIIITPLQQEMTQLSNTSILQKFEEIITQITALDAKIDNTDNEETEMMPITERLQNIENKLFNIDDSYKNVIKTVEEYKIQTIGMNDQKLNNFLTQLNKDFKTRDKLYTNSINKLRNKLIAIINTNTNKIFTILQQVNTDLNTLTSNVITDDIKTELNDQINYLTSFIETFSNAAILSDNMIRSISDQILQVINKNIPNLDINTISKKIDDVLNKLGNYEENTTIKKELEQIINILKIVKKQRENIKQIIEKIPNTKEDINQIKEYVTKIDQDLNSINLPSNLQEIDKLIINMKTENKILLNSFIQEFSPDKIRDIVGGIYVDNQIKQMLEQFKIFNEKSPPQTDIEYLKSEMLKIMKYNTDLNKNIELINESLKKMFPISEEGSLTTESPIPPPRKKIGIKRQRID</sequence>
<gene>
    <name evidence="3" type="ORF">FpNV_102</name>
</gene>
<proteinExistence type="predicted"/>
<reference evidence="3" key="1">
    <citation type="submission" date="2024-06" db="EMBL/GenBank/DDBJ databases">
        <title>North American crayfish harbour diverse members of the Nudiviridae.</title>
        <authorList>
            <person name="Stratton C."/>
            <person name="Bojko J."/>
        </authorList>
    </citation>
    <scope>NUCLEOTIDE SEQUENCE</scope>
    <source>
        <strain evidence="3">142H</strain>
    </source>
</reference>
<evidence type="ECO:0000256" key="1">
    <source>
        <dbReference type="SAM" id="Coils"/>
    </source>
</evidence>